<sequence>MRPLAQCQALLAAVLASAAAVVSTSAPAQDRLGERAAMIETIKLHARSAPSAVEGQGIDPAVLETMGNVPRHFFVPEEQRGAAYRDRPLPIGYGQTISQPFIVALMTDLINVRRGDAVLEIGTGSGYQAAVLSPLAAKVYSIEIIPELGERAAARLAELRFDNVEVKVGDGYYGWPAHAPFDGIVVTAAASHIPPPLVEQLAKGGRMVVPVGGPFATQFLMLVEKRRDGSITTRQLLPVAFVPLRGGRVQ</sequence>
<dbReference type="HAMAP" id="MF_00090">
    <property type="entry name" value="PIMT"/>
    <property type="match status" value="1"/>
</dbReference>
<dbReference type="EMBL" id="FNXB01000040">
    <property type="protein sequence ID" value="SEI16375.1"/>
    <property type="molecule type" value="Genomic_DNA"/>
</dbReference>
<dbReference type="PANTHER" id="PTHR11579:SF0">
    <property type="entry name" value="PROTEIN-L-ISOASPARTATE(D-ASPARTATE) O-METHYLTRANSFERASE"/>
    <property type="match status" value="1"/>
</dbReference>
<dbReference type="RefSeq" id="WP_072380170.1">
    <property type="nucleotide sequence ID" value="NZ_FNXB01000040.1"/>
</dbReference>
<dbReference type="STRING" id="501024.RTCCBAU85039_5425"/>
<evidence type="ECO:0000256" key="1">
    <source>
        <dbReference type="ARBA" id="ARBA00004496"/>
    </source>
</evidence>
<dbReference type="Pfam" id="PF01135">
    <property type="entry name" value="PCMT"/>
    <property type="match status" value="1"/>
</dbReference>
<evidence type="ECO:0000313" key="12">
    <source>
        <dbReference type="Proteomes" id="UP000198939"/>
    </source>
</evidence>
<dbReference type="NCBIfam" id="NF001453">
    <property type="entry name" value="PRK00312.1"/>
    <property type="match status" value="1"/>
</dbReference>
<evidence type="ECO:0000256" key="8">
    <source>
        <dbReference type="SAM" id="SignalP"/>
    </source>
</evidence>
<evidence type="ECO:0000256" key="4">
    <source>
        <dbReference type="ARBA" id="ARBA00022603"/>
    </source>
</evidence>
<name>A0A1H8U7C1_9HYPH</name>
<dbReference type="AlphaFoldDB" id="A0A1H8U7C1"/>
<dbReference type="GO" id="GO:0030091">
    <property type="term" value="P:protein repair"/>
    <property type="evidence" value="ECO:0007669"/>
    <property type="project" value="UniProtKB-UniRule"/>
</dbReference>
<comment type="similarity">
    <text evidence="2 7">Belongs to the methyltransferase superfamily. L-isoaspartyl/D-aspartyl protein methyltransferase family.</text>
</comment>
<evidence type="ECO:0000313" key="11">
    <source>
        <dbReference type="Proteomes" id="UP000183063"/>
    </source>
</evidence>
<feature type="chain" id="PRO_5030029857" description="Protein-L-isoaspartate O-methyltransferase" evidence="8">
    <location>
        <begin position="29"/>
        <end position="250"/>
    </location>
</feature>
<evidence type="ECO:0000313" key="9">
    <source>
        <dbReference type="EMBL" id="SEI16375.1"/>
    </source>
</evidence>
<evidence type="ECO:0000256" key="6">
    <source>
        <dbReference type="ARBA" id="ARBA00022691"/>
    </source>
</evidence>
<feature type="active site" evidence="7">
    <location>
        <position position="98"/>
    </location>
</feature>
<dbReference type="EMBL" id="FOCV01000032">
    <property type="protein sequence ID" value="SEO98558.1"/>
    <property type="molecule type" value="Genomic_DNA"/>
</dbReference>
<evidence type="ECO:0000313" key="10">
    <source>
        <dbReference type="EMBL" id="SEO98558.1"/>
    </source>
</evidence>
<keyword evidence="5 7" id="KW-0808">Transferase</keyword>
<reference evidence="11" key="2">
    <citation type="submission" date="2016-10" db="EMBL/GenBank/DDBJ databases">
        <authorList>
            <person name="Wibberg D."/>
        </authorList>
    </citation>
    <scope>NUCLEOTIDE SEQUENCE [LARGE SCALE GENOMIC DNA]</scope>
</reference>
<dbReference type="GO" id="GO:0032259">
    <property type="term" value="P:methylation"/>
    <property type="evidence" value="ECO:0007669"/>
    <property type="project" value="UniProtKB-KW"/>
</dbReference>
<accession>A0A1H8U7C1</accession>
<keyword evidence="6 7" id="KW-0949">S-adenosyl-L-methionine</keyword>
<dbReference type="Gene3D" id="3.40.50.150">
    <property type="entry name" value="Vaccinia Virus protein VP39"/>
    <property type="match status" value="1"/>
</dbReference>
<feature type="signal peptide" evidence="8">
    <location>
        <begin position="1"/>
        <end position="28"/>
    </location>
</feature>
<protein>
    <recommendedName>
        <fullName evidence="7">Protein-L-isoaspartate O-methyltransferase</fullName>
        <ecNumber evidence="7">2.1.1.77</ecNumber>
    </recommendedName>
    <alternativeName>
        <fullName evidence="7">L-isoaspartyl protein carboxyl methyltransferase</fullName>
    </alternativeName>
    <alternativeName>
        <fullName evidence="7">Protein L-isoaspartyl methyltransferase</fullName>
    </alternativeName>
    <alternativeName>
        <fullName evidence="7">Protein-beta-aspartate methyltransferase</fullName>
        <shortName evidence="7">PIMT</shortName>
    </alternativeName>
</protein>
<proteinExistence type="inferred from homology"/>
<dbReference type="PANTHER" id="PTHR11579">
    <property type="entry name" value="PROTEIN-L-ISOASPARTATE O-METHYLTRANSFERASE"/>
    <property type="match status" value="1"/>
</dbReference>
<keyword evidence="3 7" id="KW-0963">Cytoplasm</keyword>
<dbReference type="NCBIfam" id="TIGR00080">
    <property type="entry name" value="pimt"/>
    <property type="match status" value="1"/>
</dbReference>
<dbReference type="PROSITE" id="PS01279">
    <property type="entry name" value="PCMT"/>
    <property type="match status" value="1"/>
</dbReference>
<gene>
    <name evidence="9" type="primary">pcm_5</name>
    <name evidence="7" type="synonym">pcm</name>
    <name evidence="9" type="ORF">RTCCBAU85039_5425</name>
    <name evidence="10" type="ORF">SAMN05216228_103221</name>
</gene>
<dbReference type="GO" id="GO:0004719">
    <property type="term" value="F:protein-L-isoaspartate (D-aspartate) O-methyltransferase activity"/>
    <property type="evidence" value="ECO:0007669"/>
    <property type="project" value="UniProtKB-UniRule"/>
</dbReference>
<organism evidence="9 11">
    <name type="scientific">Rhizobium tibeticum</name>
    <dbReference type="NCBI Taxonomy" id="501024"/>
    <lineage>
        <taxon>Bacteria</taxon>
        <taxon>Pseudomonadati</taxon>
        <taxon>Pseudomonadota</taxon>
        <taxon>Alphaproteobacteria</taxon>
        <taxon>Hyphomicrobiales</taxon>
        <taxon>Rhizobiaceae</taxon>
        <taxon>Rhizobium/Agrobacterium group</taxon>
        <taxon>Rhizobium</taxon>
    </lineage>
</organism>
<dbReference type="FunFam" id="3.40.50.150:FF:000010">
    <property type="entry name" value="Protein-L-isoaspartate O-methyltransferase"/>
    <property type="match status" value="1"/>
</dbReference>
<evidence type="ECO:0000256" key="3">
    <source>
        <dbReference type="ARBA" id="ARBA00022490"/>
    </source>
</evidence>
<dbReference type="InterPro" id="IPR000682">
    <property type="entry name" value="PCMT"/>
</dbReference>
<dbReference type="Proteomes" id="UP000198939">
    <property type="component" value="Unassembled WGS sequence"/>
</dbReference>
<dbReference type="OrthoDB" id="9810066at2"/>
<evidence type="ECO:0000256" key="2">
    <source>
        <dbReference type="ARBA" id="ARBA00005369"/>
    </source>
</evidence>
<reference evidence="9" key="1">
    <citation type="submission" date="2016-10" db="EMBL/GenBank/DDBJ databases">
        <authorList>
            <person name="de Groot N.N."/>
        </authorList>
    </citation>
    <scope>NUCLEOTIDE SEQUENCE [LARGE SCALE GENOMIC DNA]</scope>
    <source>
        <strain evidence="9">CCBAU85039</strain>
    </source>
</reference>
<comment type="catalytic activity">
    <reaction evidence="7">
        <text>[protein]-L-isoaspartate + S-adenosyl-L-methionine = [protein]-L-isoaspartate alpha-methyl ester + S-adenosyl-L-homocysteine</text>
        <dbReference type="Rhea" id="RHEA:12705"/>
        <dbReference type="Rhea" id="RHEA-COMP:12143"/>
        <dbReference type="Rhea" id="RHEA-COMP:12144"/>
        <dbReference type="ChEBI" id="CHEBI:57856"/>
        <dbReference type="ChEBI" id="CHEBI:59789"/>
        <dbReference type="ChEBI" id="CHEBI:90596"/>
        <dbReference type="ChEBI" id="CHEBI:90598"/>
        <dbReference type="EC" id="2.1.1.77"/>
    </reaction>
</comment>
<evidence type="ECO:0000256" key="5">
    <source>
        <dbReference type="ARBA" id="ARBA00022679"/>
    </source>
</evidence>
<comment type="subcellular location">
    <subcellularLocation>
        <location evidence="1 7">Cytoplasm</location>
    </subcellularLocation>
</comment>
<comment type="function">
    <text evidence="7">Catalyzes the methyl esterification of L-isoaspartyl residues in peptides and proteins that result from spontaneous decomposition of normal L-aspartyl and L-asparaginyl residues. It plays a role in the repair and/or degradation of damaged proteins.</text>
</comment>
<dbReference type="SUPFAM" id="SSF53335">
    <property type="entry name" value="S-adenosyl-L-methionine-dependent methyltransferases"/>
    <property type="match status" value="1"/>
</dbReference>
<evidence type="ECO:0000256" key="7">
    <source>
        <dbReference type="HAMAP-Rule" id="MF_00090"/>
    </source>
</evidence>
<dbReference type="InterPro" id="IPR029063">
    <property type="entry name" value="SAM-dependent_MTases_sf"/>
</dbReference>
<reference evidence="10 12" key="3">
    <citation type="submission" date="2016-10" db="EMBL/GenBank/DDBJ databases">
        <authorList>
            <person name="Varghese N."/>
            <person name="Submissions S."/>
        </authorList>
    </citation>
    <scope>NUCLEOTIDE SEQUENCE [LARGE SCALE GENOMIC DNA]</scope>
    <source>
        <strain evidence="10 12">CGMCC 1.7071</strain>
    </source>
</reference>
<keyword evidence="4 7" id="KW-0489">Methyltransferase</keyword>
<dbReference type="CDD" id="cd02440">
    <property type="entry name" value="AdoMet_MTases"/>
    <property type="match status" value="1"/>
</dbReference>
<dbReference type="GO" id="GO:0005737">
    <property type="term" value="C:cytoplasm"/>
    <property type="evidence" value="ECO:0007669"/>
    <property type="project" value="UniProtKB-SubCell"/>
</dbReference>
<keyword evidence="8" id="KW-0732">Signal</keyword>
<keyword evidence="12" id="KW-1185">Reference proteome</keyword>
<dbReference type="Proteomes" id="UP000183063">
    <property type="component" value="Unassembled WGS sequence"/>
</dbReference>
<dbReference type="EC" id="2.1.1.77" evidence="7"/>